<dbReference type="Proteomes" id="UP001249020">
    <property type="component" value="Unassembled WGS sequence"/>
</dbReference>
<dbReference type="EMBL" id="JAVRIE010000006">
    <property type="protein sequence ID" value="MDT0583807.1"/>
    <property type="molecule type" value="Genomic_DNA"/>
</dbReference>
<evidence type="ECO:0000313" key="2">
    <source>
        <dbReference type="Proteomes" id="UP001249020"/>
    </source>
</evidence>
<gene>
    <name evidence="1" type="ORF">RM544_14750</name>
</gene>
<dbReference type="AlphaFoldDB" id="A0AAW8R5V6"/>
<proteinExistence type="predicted"/>
<comment type="caution">
    <text evidence="1">The sequence shown here is derived from an EMBL/GenBank/DDBJ whole genome shotgun (WGS) entry which is preliminary data.</text>
</comment>
<name>A0AAW8R5V6_9ALTE</name>
<evidence type="ECO:0000313" key="1">
    <source>
        <dbReference type="EMBL" id="MDT0583807.1"/>
    </source>
</evidence>
<organism evidence="1 2">
    <name type="scientific">Brumicola blandensis</name>
    <dbReference type="NCBI Taxonomy" id="3075611"/>
    <lineage>
        <taxon>Bacteria</taxon>
        <taxon>Pseudomonadati</taxon>
        <taxon>Pseudomonadota</taxon>
        <taxon>Gammaproteobacteria</taxon>
        <taxon>Alteromonadales</taxon>
        <taxon>Alteromonadaceae</taxon>
        <taxon>Brumicola</taxon>
    </lineage>
</organism>
<keyword evidence="2" id="KW-1185">Reference proteome</keyword>
<reference evidence="1 2" key="1">
    <citation type="submission" date="2023-09" db="EMBL/GenBank/DDBJ databases">
        <authorList>
            <person name="Rey-Velasco X."/>
        </authorList>
    </citation>
    <scope>NUCLEOTIDE SEQUENCE [LARGE SCALE GENOMIC DNA]</scope>
    <source>
        <strain evidence="1 2">W409</strain>
    </source>
</reference>
<dbReference type="RefSeq" id="WP_311362570.1">
    <property type="nucleotide sequence ID" value="NZ_JAVRIE010000006.1"/>
</dbReference>
<accession>A0AAW8R5V6</accession>
<sequence length="78" mass="9107">MPRQSVTLTEKNDEWLKLQVDGAGDYANKSELINDLVRRARRAEYINQKFDRAEKSDFVYQSPQEMLAEFKHSVNDGD</sequence>
<protein>
    <submittedName>
        <fullName evidence="1">CopG family transcriptional regulator</fullName>
    </submittedName>
</protein>